<dbReference type="InterPro" id="IPR009056">
    <property type="entry name" value="Cyt_c-like_dom"/>
</dbReference>
<evidence type="ECO:0000256" key="6">
    <source>
        <dbReference type="SAM" id="SignalP"/>
    </source>
</evidence>
<dbReference type="GO" id="GO:0009055">
    <property type="term" value="F:electron transfer activity"/>
    <property type="evidence" value="ECO:0007669"/>
    <property type="project" value="InterPro"/>
</dbReference>
<evidence type="ECO:0000313" key="9">
    <source>
        <dbReference type="Proteomes" id="UP000199377"/>
    </source>
</evidence>
<dbReference type="OrthoDB" id="9793634at2"/>
<reference evidence="8 9" key="1">
    <citation type="submission" date="2016-10" db="EMBL/GenBank/DDBJ databases">
        <authorList>
            <person name="de Groot N.N."/>
        </authorList>
    </citation>
    <scope>NUCLEOTIDE SEQUENCE [LARGE SCALE GENOMIC DNA]</scope>
    <source>
        <strain evidence="8 9">CGMCC 1.11030</strain>
    </source>
</reference>
<feature type="signal peptide" evidence="6">
    <location>
        <begin position="1"/>
        <end position="36"/>
    </location>
</feature>
<dbReference type="STRING" id="1114924.SAMN05216258_10568"/>
<feature type="compositionally biased region" description="Low complexity" evidence="5">
    <location>
        <begin position="371"/>
        <end position="382"/>
    </location>
</feature>
<dbReference type="InterPro" id="IPR036909">
    <property type="entry name" value="Cyt_c-like_dom_sf"/>
</dbReference>
<evidence type="ECO:0000256" key="3">
    <source>
        <dbReference type="ARBA" id="ARBA00023004"/>
    </source>
</evidence>
<feature type="compositionally biased region" description="Acidic residues" evidence="5">
    <location>
        <begin position="167"/>
        <end position="177"/>
    </location>
</feature>
<evidence type="ECO:0000256" key="2">
    <source>
        <dbReference type="ARBA" id="ARBA00022723"/>
    </source>
</evidence>
<dbReference type="AlphaFoldDB" id="A0A1I3GBF9"/>
<feature type="region of interest" description="Disordered" evidence="5">
    <location>
        <begin position="115"/>
        <end position="195"/>
    </location>
</feature>
<name>A0A1I3GBF9_9RHOB</name>
<evidence type="ECO:0000256" key="5">
    <source>
        <dbReference type="SAM" id="MobiDB-lite"/>
    </source>
</evidence>
<evidence type="ECO:0000259" key="7">
    <source>
        <dbReference type="PROSITE" id="PS51007"/>
    </source>
</evidence>
<keyword evidence="1 4" id="KW-0349">Heme</keyword>
<dbReference type="PROSITE" id="PS51007">
    <property type="entry name" value="CYTC"/>
    <property type="match status" value="1"/>
</dbReference>
<feature type="compositionally biased region" description="Acidic residues" evidence="5">
    <location>
        <begin position="127"/>
        <end position="141"/>
    </location>
</feature>
<gene>
    <name evidence="8" type="ORF">SAMN05216258_10568</name>
</gene>
<keyword evidence="6" id="KW-0732">Signal</keyword>
<dbReference type="GO" id="GO:0020037">
    <property type="term" value="F:heme binding"/>
    <property type="evidence" value="ECO:0007669"/>
    <property type="project" value="InterPro"/>
</dbReference>
<dbReference type="Gene3D" id="1.10.760.10">
    <property type="entry name" value="Cytochrome c-like domain"/>
    <property type="match status" value="2"/>
</dbReference>
<dbReference type="GO" id="GO:0046872">
    <property type="term" value="F:metal ion binding"/>
    <property type="evidence" value="ECO:0007669"/>
    <property type="project" value="UniProtKB-KW"/>
</dbReference>
<feature type="domain" description="Cytochrome c" evidence="7">
    <location>
        <begin position="73"/>
        <end position="276"/>
    </location>
</feature>
<evidence type="ECO:0000256" key="4">
    <source>
        <dbReference type="PROSITE-ProRule" id="PRU00433"/>
    </source>
</evidence>
<feature type="compositionally biased region" description="Low complexity" evidence="5">
    <location>
        <begin position="183"/>
        <end position="195"/>
    </location>
</feature>
<feature type="compositionally biased region" description="Low complexity" evidence="5">
    <location>
        <begin position="317"/>
        <end position="346"/>
    </location>
</feature>
<dbReference type="InterPro" id="IPR006311">
    <property type="entry name" value="TAT_signal"/>
</dbReference>
<organism evidence="8 9">
    <name type="scientific">Albimonas pacifica</name>
    <dbReference type="NCBI Taxonomy" id="1114924"/>
    <lineage>
        <taxon>Bacteria</taxon>
        <taxon>Pseudomonadati</taxon>
        <taxon>Pseudomonadota</taxon>
        <taxon>Alphaproteobacteria</taxon>
        <taxon>Rhodobacterales</taxon>
        <taxon>Paracoccaceae</taxon>
        <taxon>Albimonas</taxon>
    </lineage>
</organism>
<feature type="region of interest" description="Disordered" evidence="5">
    <location>
        <begin position="283"/>
        <end position="388"/>
    </location>
</feature>
<sequence>MPFSPSRRSRRSAARRSGAALAILAALAAAPAAAQAADPAAAEAPARDPRPQAHAYTVVDGRTIPAPLGGATGDAERGRAIYADPALGGCRACHAAPGLPQAPIVPLALADRAPRPEPEVELPPALDDPEAAALEDEDGSDSDSRLAPETAAPPPERPAPEAVADGGEGEAAGDEGAGEGVDGPDPTGDGSGGLDAAAAALLPLPPGPDLDGVATRLEIGELRLLVINPRIARAGSRMPAYHTISLSQAALTPALRQPWLSAQEIEDVVAYLATLDGSAATGAAPASAEQEAAATPGGAAGTDAAAPAPEAPPAAPAPEAAPAAEAPADDAPAAEAPAETPAAQAPAGGGGPEAEAPTARETPAAPRPEAEAAPVEAGGADASADTAK</sequence>
<evidence type="ECO:0000313" key="8">
    <source>
        <dbReference type="EMBL" id="SFI20799.1"/>
    </source>
</evidence>
<keyword evidence="2 4" id="KW-0479">Metal-binding</keyword>
<keyword evidence="9" id="KW-1185">Reference proteome</keyword>
<dbReference type="RefSeq" id="WP_092859922.1">
    <property type="nucleotide sequence ID" value="NZ_FOQH01000005.1"/>
</dbReference>
<keyword evidence="3 4" id="KW-0408">Iron</keyword>
<accession>A0A1I3GBF9</accession>
<proteinExistence type="predicted"/>
<feature type="compositionally biased region" description="Low complexity" evidence="5">
    <location>
        <begin position="353"/>
        <end position="364"/>
    </location>
</feature>
<evidence type="ECO:0000256" key="1">
    <source>
        <dbReference type="ARBA" id="ARBA00022617"/>
    </source>
</evidence>
<dbReference type="EMBL" id="FOQH01000005">
    <property type="protein sequence ID" value="SFI20799.1"/>
    <property type="molecule type" value="Genomic_DNA"/>
</dbReference>
<protein>
    <submittedName>
        <fullName evidence="8">Meckel syndrome type 1 protein</fullName>
    </submittedName>
</protein>
<feature type="region of interest" description="Disordered" evidence="5">
    <location>
        <begin position="34"/>
        <end position="74"/>
    </location>
</feature>
<feature type="chain" id="PRO_5011600980" evidence="6">
    <location>
        <begin position="37"/>
        <end position="388"/>
    </location>
</feature>
<feature type="compositionally biased region" description="Low complexity" evidence="5">
    <location>
        <begin position="283"/>
        <end position="308"/>
    </location>
</feature>
<dbReference type="Proteomes" id="UP000199377">
    <property type="component" value="Unassembled WGS sequence"/>
</dbReference>
<feature type="compositionally biased region" description="Low complexity" evidence="5">
    <location>
        <begin position="34"/>
        <end position="44"/>
    </location>
</feature>
<dbReference type="SUPFAM" id="SSF46626">
    <property type="entry name" value="Cytochrome c"/>
    <property type="match status" value="1"/>
</dbReference>
<dbReference type="PROSITE" id="PS51318">
    <property type="entry name" value="TAT"/>
    <property type="match status" value="1"/>
</dbReference>